<dbReference type="EMBL" id="CAWUPB010001173">
    <property type="protein sequence ID" value="CAK7348436.1"/>
    <property type="molecule type" value="Genomic_DNA"/>
</dbReference>
<proteinExistence type="predicted"/>
<name>A0AAV1SDH3_9ROSI</name>
<dbReference type="Proteomes" id="UP001314170">
    <property type="component" value="Unassembled WGS sequence"/>
</dbReference>
<organism evidence="1 2">
    <name type="scientific">Dovyalis caffra</name>
    <dbReference type="NCBI Taxonomy" id="77055"/>
    <lineage>
        <taxon>Eukaryota</taxon>
        <taxon>Viridiplantae</taxon>
        <taxon>Streptophyta</taxon>
        <taxon>Embryophyta</taxon>
        <taxon>Tracheophyta</taxon>
        <taxon>Spermatophyta</taxon>
        <taxon>Magnoliopsida</taxon>
        <taxon>eudicotyledons</taxon>
        <taxon>Gunneridae</taxon>
        <taxon>Pentapetalae</taxon>
        <taxon>rosids</taxon>
        <taxon>fabids</taxon>
        <taxon>Malpighiales</taxon>
        <taxon>Salicaceae</taxon>
        <taxon>Flacourtieae</taxon>
        <taxon>Dovyalis</taxon>
    </lineage>
</organism>
<accession>A0AAV1SDH3</accession>
<dbReference type="AlphaFoldDB" id="A0AAV1SDH3"/>
<reference evidence="1 2" key="1">
    <citation type="submission" date="2024-01" db="EMBL/GenBank/DDBJ databases">
        <authorList>
            <person name="Waweru B."/>
        </authorList>
    </citation>
    <scope>NUCLEOTIDE SEQUENCE [LARGE SCALE GENOMIC DNA]</scope>
</reference>
<keyword evidence="2" id="KW-1185">Reference proteome</keyword>
<protein>
    <submittedName>
        <fullName evidence="1">Uncharacterized protein</fullName>
    </submittedName>
</protein>
<evidence type="ECO:0000313" key="1">
    <source>
        <dbReference type="EMBL" id="CAK7348436.1"/>
    </source>
</evidence>
<evidence type="ECO:0000313" key="2">
    <source>
        <dbReference type="Proteomes" id="UP001314170"/>
    </source>
</evidence>
<sequence length="84" mass="9263">MSEHSIIQTRFPFFVGSGERGPGCASLLKNKNYFTSKSGPWNHEGGFNGKVGLNSVASVQLKLAQKVTDYESERKTVETRPCLN</sequence>
<gene>
    <name evidence="1" type="ORF">DCAF_LOCUS21134</name>
</gene>
<comment type="caution">
    <text evidence="1">The sequence shown here is derived from an EMBL/GenBank/DDBJ whole genome shotgun (WGS) entry which is preliminary data.</text>
</comment>